<proteinExistence type="predicted"/>
<dbReference type="EMBL" id="BMAT01013671">
    <property type="protein sequence ID" value="GFS17891.1"/>
    <property type="molecule type" value="Genomic_DNA"/>
</dbReference>
<feature type="domain" description="Mutator-like transposase" evidence="1">
    <location>
        <begin position="52"/>
        <end position="157"/>
    </location>
</feature>
<sequence>MLQETFLAFRSHLFLGHLPKLSPALFRSQKKLRLFQEHLREDIAIVSQTRTIVEIQQIRNIVAKLRCPECHSERGLLVNISKQYGLALKLDVVCDECQTTVTSQYTSSRNTLSSNIPQPFVANEACVLASLLAGMGAYNSRNFCEYLDLPGLHHKTF</sequence>
<protein>
    <recommendedName>
        <fullName evidence="1">Mutator-like transposase domain-containing protein</fullName>
    </recommendedName>
</protein>
<reference evidence="2 3" key="1">
    <citation type="journal article" date="2021" name="Elife">
        <title>Chloroplast acquisition without the gene transfer in kleptoplastic sea slugs, Plakobranchus ocellatus.</title>
        <authorList>
            <person name="Maeda T."/>
            <person name="Takahashi S."/>
            <person name="Yoshida T."/>
            <person name="Shimamura S."/>
            <person name="Takaki Y."/>
            <person name="Nagai Y."/>
            <person name="Toyoda A."/>
            <person name="Suzuki Y."/>
            <person name="Arimoto A."/>
            <person name="Ishii H."/>
            <person name="Satoh N."/>
            <person name="Nishiyama T."/>
            <person name="Hasebe M."/>
            <person name="Maruyama T."/>
            <person name="Minagawa J."/>
            <person name="Obokata J."/>
            <person name="Shigenobu S."/>
        </authorList>
    </citation>
    <scope>NUCLEOTIDE SEQUENCE [LARGE SCALE GENOMIC DNA]</scope>
</reference>
<keyword evidence="3" id="KW-1185">Reference proteome</keyword>
<organism evidence="2 3">
    <name type="scientific">Elysia marginata</name>
    <dbReference type="NCBI Taxonomy" id="1093978"/>
    <lineage>
        <taxon>Eukaryota</taxon>
        <taxon>Metazoa</taxon>
        <taxon>Spiralia</taxon>
        <taxon>Lophotrochozoa</taxon>
        <taxon>Mollusca</taxon>
        <taxon>Gastropoda</taxon>
        <taxon>Heterobranchia</taxon>
        <taxon>Euthyneura</taxon>
        <taxon>Panpulmonata</taxon>
        <taxon>Sacoglossa</taxon>
        <taxon>Placobranchoidea</taxon>
        <taxon>Plakobranchidae</taxon>
        <taxon>Elysia</taxon>
    </lineage>
</organism>
<name>A0AAV4J970_9GAST</name>
<dbReference type="AlphaFoldDB" id="A0AAV4J970"/>
<evidence type="ECO:0000313" key="2">
    <source>
        <dbReference type="EMBL" id="GFS17891.1"/>
    </source>
</evidence>
<comment type="caution">
    <text evidence="2">The sequence shown here is derived from an EMBL/GenBank/DDBJ whole genome shotgun (WGS) entry which is preliminary data.</text>
</comment>
<evidence type="ECO:0000313" key="3">
    <source>
        <dbReference type="Proteomes" id="UP000762676"/>
    </source>
</evidence>
<evidence type="ECO:0000259" key="1">
    <source>
        <dbReference type="Pfam" id="PF20700"/>
    </source>
</evidence>
<dbReference type="Proteomes" id="UP000762676">
    <property type="component" value="Unassembled WGS sequence"/>
</dbReference>
<accession>A0AAV4J970</accession>
<dbReference type="Pfam" id="PF20700">
    <property type="entry name" value="Mutator"/>
    <property type="match status" value="1"/>
</dbReference>
<gene>
    <name evidence="2" type="ORF">ElyMa_006834000</name>
</gene>
<dbReference type="InterPro" id="IPR049012">
    <property type="entry name" value="Mutator_transp_dom"/>
</dbReference>